<sequence length="52" mass="5344">MVVAAKAGSGGGTDSTPSYQRPYPGNCQYDWQTAADGSRCGARSAESRPGGY</sequence>
<comment type="caution">
    <text evidence="2">The sequence shown here is derived from an EMBL/GenBank/DDBJ whole genome shotgun (WGS) entry which is preliminary data.</text>
</comment>
<evidence type="ECO:0000313" key="3">
    <source>
        <dbReference type="Proteomes" id="UP000821598"/>
    </source>
</evidence>
<protein>
    <submittedName>
        <fullName evidence="2">Transmembrane anchored protein</fullName>
    </submittedName>
</protein>
<organism evidence="2 3">
    <name type="scientific">Paraburkholderia youngii</name>
    <dbReference type="NCBI Taxonomy" id="2782701"/>
    <lineage>
        <taxon>Bacteria</taxon>
        <taxon>Pseudomonadati</taxon>
        <taxon>Pseudomonadota</taxon>
        <taxon>Betaproteobacteria</taxon>
        <taxon>Burkholderiales</taxon>
        <taxon>Burkholderiaceae</taxon>
        <taxon>Paraburkholderia</taxon>
    </lineage>
</organism>
<accession>A0ABX2NPK9</accession>
<evidence type="ECO:0000313" key="2">
    <source>
        <dbReference type="EMBL" id="NVI06364.1"/>
    </source>
</evidence>
<dbReference type="EMBL" id="VOMC01000023">
    <property type="protein sequence ID" value="NVI06364.1"/>
    <property type="molecule type" value="Genomic_DNA"/>
</dbReference>
<feature type="region of interest" description="Disordered" evidence="1">
    <location>
        <begin position="1"/>
        <end position="26"/>
    </location>
</feature>
<reference evidence="2 3" key="1">
    <citation type="submission" date="2019-08" db="EMBL/GenBank/DDBJ databases">
        <title>Paraburkholderia simonii sp. nov. and P. youngii sp. nov. Brazilian and Mexican Mimosa-associated rhizobia.</title>
        <authorList>
            <person name="Mavima L."/>
            <person name="Beukes C.W."/>
            <person name="Palmer M."/>
            <person name="De Meyer S.E."/>
            <person name="James E.K."/>
            <person name="Maluk M."/>
            <person name="Avontuur J.R."/>
            <person name="Chan W.Y."/>
            <person name="Venter S.N."/>
            <person name="Steenkamp E.T."/>
        </authorList>
    </citation>
    <scope>NUCLEOTIDE SEQUENCE [LARGE SCALE GENOMIC DNA]</scope>
    <source>
        <strain evidence="2 3">JPY454</strain>
    </source>
</reference>
<keyword evidence="2" id="KW-0472">Membrane</keyword>
<gene>
    <name evidence="2" type="ORF">FSB64_21855</name>
</gene>
<name>A0ABX2NPK9_9BURK</name>
<dbReference type="Proteomes" id="UP000821598">
    <property type="component" value="Unassembled WGS sequence"/>
</dbReference>
<proteinExistence type="predicted"/>
<keyword evidence="2" id="KW-0812">Transmembrane</keyword>
<evidence type="ECO:0000256" key="1">
    <source>
        <dbReference type="SAM" id="MobiDB-lite"/>
    </source>
</evidence>
<keyword evidence="3" id="KW-1185">Reference proteome</keyword>